<reference evidence="1" key="1">
    <citation type="submission" date="2016-01" db="EMBL/GenBank/DDBJ databases">
        <authorList>
            <person name="Peeters C."/>
        </authorList>
    </citation>
    <scope>NUCLEOTIDE SEQUENCE [LARGE SCALE GENOMIC DNA]</scope>
    <source>
        <strain evidence="1">LMG 22940</strain>
    </source>
</reference>
<evidence type="ECO:0000313" key="2">
    <source>
        <dbReference type="Proteomes" id="UP000054770"/>
    </source>
</evidence>
<organism evidence="1 2">
    <name type="scientific">Caballeronia choica</name>
    <dbReference type="NCBI Taxonomy" id="326476"/>
    <lineage>
        <taxon>Bacteria</taxon>
        <taxon>Pseudomonadati</taxon>
        <taxon>Pseudomonadota</taxon>
        <taxon>Betaproteobacteria</taxon>
        <taxon>Burkholderiales</taxon>
        <taxon>Burkholderiaceae</taxon>
        <taxon>Caballeronia</taxon>
    </lineage>
</organism>
<comment type="caution">
    <text evidence="1">The sequence shown here is derived from an EMBL/GenBank/DDBJ whole genome shotgun (WGS) entry which is preliminary data.</text>
</comment>
<evidence type="ECO:0000313" key="1">
    <source>
        <dbReference type="EMBL" id="SAL82014.1"/>
    </source>
</evidence>
<accession>A0A158KLR0</accession>
<protein>
    <submittedName>
        <fullName evidence="1">Uncharacterized protein</fullName>
    </submittedName>
</protein>
<dbReference type="EMBL" id="FCON02000112">
    <property type="protein sequence ID" value="SAL82014.1"/>
    <property type="molecule type" value="Genomic_DNA"/>
</dbReference>
<gene>
    <name evidence="1" type="ORF">AWB68_06351</name>
</gene>
<dbReference type="AlphaFoldDB" id="A0A158KLR0"/>
<name>A0A158KLR0_9BURK</name>
<keyword evidence="2" id="KW-1185">Reference proteome</keyword>
<sequence>MMSALLQTIGALAILASVAVHVSSCWKAQKKGAARLALPFTKHHRHR</sequence>
<dbReference type="Proteomes" id="UP000054770">
    <property type="component" value="Unassembled WGS sequence"/>
</dbReference>
<proteinExistence type="predicted"/>